<dbReference type="PANTHER" id="PTHR43124">
    <property type="entry name" value="PURINE EFFLUX PUMP PBUE"/>
    <property type="match status" value="1"/>
</dbReference>
<name>A0A937VYI0_UNCTE</name>
<feature type="transmembrane region" description="Helical" evidence="6">
    <location>
        <begin position="420"/>
        <end position="439"/>
    </location>
</feature>
<dbReference type="EMBL" id="VGLS01000122">
    <property type="protein sequence ID" value="MBM3223292.1"/>
    <property type="molecule type" value="Genomic_DNA"/>
</dbReference>
<comment type="caution">
    <text evidence="8">The sequence shown here is derived from an EMBL/GenBank/DDBJ whole genome shotgun (WGS) entry which is preliminary data.</text>
</comment>
<feature type="transmembrane region" description="Helical" evidence="6">
    <location>
        <begin position="830"/>
        <end position="848"/>
    </location>
</feature>
<dbReference type="GO" id="GO:0022857">
    <property type="term" value="F:transmembrane transporter activity"/>
    <property type="evidence" value="ECO:0007669"/>
    <property type="project" value="InterPro"/>
</dbReference>
<feature type="transmembrane region" description="Helical" evidence="6">
    <location>
        <begin position="508"/>
        <end position="529"/>
    </location>
</feature>
<sequence>MVSVTPRRRLKNFLLSSPMILVMGLTLLLLVYVGFGEAKRKYLPFQLGKLATQGEIIQNAFDAYLQAGLPLKQFSGFTGASEALLFSDPSIENIRVTDTHFNPVFVNKQASMSPETLEALRAGRVYHPSKIRLDRPVHAVTESQDSMQIAQALKNKFGVVGYVFIEASRDSLMHYLDQRFRLAFYACAGLFALFSALVAGHAFVLGTSRSQQRLLKAGFTVTFLAMSVVIGVVVLQVYQFGAQASTKALADSMAKRLSSLLELGLDIRDVSGIDQALQDYKDRNPDISAIALTENGVALSHTNRVMVGAPYSTPKNSLEHVNELPPTHVERLLKVAVTIPSDIILKTIQGSAKAFIVLFIACGLIALIFLNAGTAYLQVLAEDQAPSSPAPLQDHGGVAVAVEKTVDARFEIGLHLIKPAYFLIVFVSALSLSFLPQWISEFAKHTGSSLATASLPFTLYYLFFALSLIPSGQYAEHGDVKKLMGLGFVAELAGLAILAVSYDYWLVTLGRVSSGIGQGVFLIGLQGYVTAITPKDKRSLGHAVKVTGRNAALIAGSAIGALLAAYMDYRTLFVVSSVITAIAMLYLTKLVPGVDAITRKRTATQQTVQTAEASQRANAFLTLLHDMKAVSKDGEFLRTLILIGVIGKISIAGVVMFGVPLMLSAKGFATEDIGLALMLYYISGLITTDLAARVVDGEGVTRQVLTLSAVLGGAASLFLGCVGVTKVTQAVDLPGFALMEQFAVDFNAMLASLGLPDIQMYAMLCFIVLIGISNGLLAAPVMTHINNANISKKRGMNSVAATYTFMERFGHVLGPAVMTKLLWFTNQSTLAVSLFGALTILLGIWFCWTSNLKPTASEASQ</sequence>
<keyword evidence="2" id="KW-1003">Cell membrane</keyword>
<reference evidence="8" key="1">
    <citation type="submission" date="2019-03" db="EMBL/GenBank/DDBJ databases">
        <title>Lake Tanganyika Metagenome-Assembled Genomes (MAGs).</title>
        <authorList>
            <person name="Tran P."/>
        </authorList>
    </citation>
    <scope>NUCLEOTIDE SEQUENCE</scope>
    <source>
        <strain evidence="8">K_DeepCast_65m_m2_066</strain>
    </source>
</reference>
<dbReference type="AlphaFoldDB" id="A0A937VYI0"/>
<feature type="transmembrane region" description="Helical" evidence="6">
    <location>
        <begin position="704"/>
        <end position="725"/>
    </location>
</feature>
<comment type="subcellular location">
    <subcellularLocation>
        <location evidence="1">Cell membrane</location>
        <topology evidence="1">Multi-pass membrane protein</topology>
    </subcellularLocation>
</comment>
<feature type="transmembrane region" description="Helical" evidence="6">
    <location>
        <begin position="636"/>
        <end position="661"/>
    </location>
</feature>
<dbReference type="InterPro" id="IPR020846">
    <property type="entry name" value="MFS_dom"/>
</dbReference>
<dbReference type="GO" id="GO:0005886">
    <property type="term" value="C:plasma membrane"/>
    <property type="evidence" value="ECO:0007669"/>
    <property type="project" value="UniProtKB-SubCell"/>
</dbReference>
<feature type="transmembrane region" description="Helical" evidence="6">
    <location>
        <begin position="217"/>
        <end position="238"/>
    </location>
</feature>
<evidence type="ECO:0000256" key="5">
    <source>
        <dbReference type="ARBA" id="ARBA00023136"/>
    </source>
</evidence>
<dbReference type="InterPro" id="IPR011701">
    <property type="entry name" value="MFS"/>
</dbReference>
<keyword evidence="3 6" id="KW-0812">Transmembrane</keyword>
<feature type="transmembrane region" description="Helical" evidence="6">
    <location>
        <begin position="451"/>
        <end position="471"/>
    </location>
</feature>
<protein>
    <submittedName>
        <fullName evidence="8">MFS transporter</fullName>
    </submittedName>
</protein>
<proteinExistence type="predicted"/>
<feature type="transmembrane region" description="Helical" evidence="6">
    <location>
        <begin position="758"/>
        <end position="779"/>
    </location>
</feature>
<dbReference type="PANTHER" id="PTHR43124:SF3">
    <property type="entry name" value="CHLORAMPHENICOL EFFLUX PUMP RV0191"/>
    <property type="match status" value="1"/>
</dbReference>
<dbReference type="Gene3D" id="1.20.1250.20">
    <property type="entry name" value="MFS general substrate transporter like domains"/>
    <property type="match status" value="1"/>
</dbReference>
<feature type="transmembrane region" description="Helical" evidence="6">
    <location>
        <begin position="673"/>
        <end position="692"/>
    </location>
</feature>
<evidence type="ECO:0000256" key="6">
    <source>
        <dbReference type="SAM" id="Phobius"/>
    </source>
</evidence>
<dbReference type="SUPFAM" id="SSF103473">
    <property type="entry name" value="MFS general substrate transporter"/>
    <property type="match status" value="1"/>
</dbReference>
<feature type="transmembrane region" description="Helical" evidence="6">
    <location>
        <begin position="550"/>
        <end position="567"/>
    </location>
</feature>
<feature type="transmembrane region" description="Helical" evidence="6">
    <location>
        <begin position="573"/>
        <end position="591"/>
    </location>
</feature>
<feature type="transmembrane region" description="Helical" evidence="6">
    <location>
        <begin position="182"/>
        <end position="205"/>
    </location>
</feature>
<evidence type="ECO:0000313" key="8">
    <source>
        <dbReference type="EMBL" id="MBM3223292.1"/>
    </source>
</evidence>
<dbReference type="InterPro" id="IPR050189">
    <property type="entry name" value="MFS_Efflux_Transporters"/>
</dbReference>
<organism evidence="8 9">
    <name type="scientific">Tectimicrobiota bacterium</name>
    <dbReference type="NCBI Taxonomy" id="2528274"/>
    <lineage>
        <taxon>Bacteria</taxon>
        <taxon>Pseudomonadati</taxon>
        <taxon>Nitrospinota/Tectimicrobiota group</taxon>
        <taxon>Candidatus Tectimicrobiota</taxon>
    </lineage>
</organism>
<accession>A0A937VYI0</accession>
<feature type="transmembrane region" description="Helical" evidence="6">
    <location>
        <begin position="354"/>
        <end position="377"/>
    </location>
</feature>
<evidence type="ECO:0000256" key="2">
    <source>
        <dbReference type="ARBA" id="ARBA00022475"/>
    </source>
</evidence>
<evidence type="ECO:0000256" key="3">
    <source>
        <dbReference type="ARBA" id="ARBA00022692"/>
    </source>
</evidence>
<dbReference type="InterPro" id="IPR036259">
    <property type="entry name" value="MFS_trans_sf"/>
</dbReference>
<feature type="domain" description="Major facilitator superfamily (MFS) profile" evidence="7">
    <location>
        <begin position="417"/>
        <end position="851"/>
    </location>
</feature>
<evidence type="ECO:0000313" key="9">
    <source>
        <dbReference type="Proteomes" id="UP000712673"/>
    </source>
</evidence>
<feature type="transmembrane region" description="Helical" evidence="6">
    <location>
        <begin position="483"/>
        <end position="502"/>
    </location>
</feature>
<evidence type="ECO:0000256" key="1">
    <source>
        <dbReference type="ARBA" id="ARBA00004651"/>
    </source>
</evidence>
<gene>
    <name evidence="8" type="ORF">FJZ47_05750</name>
</gene>
<dbReference type="Proteomes" id="UP000712673">
    <property type="component" value="Unassembled WGS sequence"/>
</dbReference>
<feature type="transmembrane region" description="Helical" evidence="6">
    <location>
        <begin position="12"/>
        <end position="35"/>
    </location>
</feature>
<evidence type="ECO:0000259" key="7">
    <source>
        <dbReference type="PROSITE" id="PS50850"/>
    </source>
</evidence>
<dbReference type="PROSITE" id="PS50850">
    <property type="entry name" value="MFS"/>
    <property type="match status" value="1"/>
</dbReference>
<dbReference type="Pfam" id="PF07690">
    <property type="entry name" value="MFS_1"/>
    <property type="match status" value="1"/>
</dbReference>
<keyword evidence="4 6" id="KW-1133">Transmembrane helix</keyword>
<keyword evidence="5 6" id="KW-0472">Membrane</keyword>
<evidence type="ECO:0000256" key="4">
    <source>
        <dbReference type="ARBA" id="ARBA00022989"/>
    </source>
</evidence>